<keyword evidence="2" id="KW-0964">Secreted</keyword>
<reference evidence="11" key="2">
    <citation type="submission" date="2025-08" db="UniProtKB">
        <authorList>
            <consortium name="Ensembl"/>
        </authorList>
    </citation>
    <scope>IDENTIFICATION</scope>
</reference>
<reference evidence="11 12" key="1">
    <citation type="journal article" date="2014" name="Nat. Genet.">
        <title>Whole-genome sequence of a flatfish provides insights into ZW sex chromosome evolution and adaptation to a benthic lifestyle.</title>
        <authorList>
            <person name="Chen S."/>
            <person name="Zhang G."/>
            <person name="Shao C."/>
            <person name="Huang Q."/>
            <person name="Liu G."/>
            <person name="Zhang P."/>
            <person name="Song W."/>
            <person name="An N."/>
            <person name="Chalopin D."/>
            <person name="Volff J.N."/>
            <person name="Hong Y."/>
            <person name="Li Q."/>
            <person name="Sha Z."/>
            <person name="Zhou H."/>
            <person name="Xie M."/>
            <person name="Yu Q."/>
            <person name="Liu Y."/>
            <person name="Xiang H."/>
            <person name="Wang N."/>
            <person name="Wu K."/>
            <person name="Yang C."/>
            <person name="Zhou Q."/>
            <person name="Liao X."/>
            <person name="Yang L."/>
            <person name="Hu Q."/>
            <person name="Zhang J."/>
            <person name="Meng L."/>
            <person name="Jin L."/>
            <person name="Tian Y."/>
            <person name="Lian J."/>
            <person name="Yang J."/>
            <person name="Miao G."/>
            <person name="Liu S."/>
            <person name="Liang Z."/>
            <person name="Yan F."/>
            <person name="Li Y."/>
            <person name="Sun B."/>
            <person name="Zhang H."/>
            <person name="Zhang J."/>
            <person name="Zhu Y."/>
            <person name="Du M."/>
            <person name="Zhao Y."/>
            <person name="Schartl M."/>
            <person name="Tang Q."/>
            <person name="Wang J."/>
        </authorList>
    </citation>
    <scope>NUCLEOTIDE SEQUENCE</scope>
</reference>
<keyword evidence="12" id="KW-1185">Reference proteome</keyword>
<dbReference type="InterPro" id="IPR008983">
    <property type="entry name" value="Tumour_necrosis_fac-like_dom"/>
</dbReference>
<evidence type="ECO:0000256" key="1">
    <source>
        <dbReference type="ARBA" id="ARBA00004498"/>
    </source>
</evidence>
<evidence type="ECO:0000256" key="4">
    <source>
        <dbReference type="ARBA" id="ARBA00022729"/>
    </source>
</evidence>
<evidence type="ECO:0000256" key="5">
    <source>
        <dbReference type="ARBA" id="ARBA00023054"/>
    </source>
</evidence>
<protein>
    <submittedName>
        <fullName evidence="11">Multimerin-2</fullName>
    </submittedName>
</protein>
<evidence type="ECO:0000256" key="3">
    <source>
        <dbReference type="ARBA" id="ARBA00022530"/>
    </source>
</evidence>
<evidence type="ECO:0000313" key="11">
    <source>
        <dbReference type="Ensembl" id="ENSCSEP00000016601.1"/>
    </source>
</evidence>
<keyword evidence="4" id="KW-0732">Signal</keyword>
<dbReference type="PROSITE" id="PS51041">
    <property type="entry name" value="EMI"/>
    <property type="match status" value="1"/>
</dbReference>
<evidence type="ECO:0000259" key="10">
    <source>
        <dbReference type="PROSITE" id="PS51041"/>
    </source>
</evidence>
<feature type="compositionally biased region" description="Low complexity" evidence="8">
    <location>
        <begin position="81"/>
        <end position="97"/>
    </location>
</feature>
<evidence type="ECO:0000259" key="9">
    <source>
        <dbReference type="PROSITE" id="PS50871"/>
    </source>
</evidence>
<dbReference type="Pfam" id="PF00386">
    <property type="entry name" value="C1q"/>
    <property type="match status" value="1"/>
</dbReference>
<evidence type="ECO:0000256" key="8">
    <source>
        <dbReference type="SAM" id="MobiDB-lite"/>
    </source>
</evidence>
<accession>A0A3P8VTH5</accession>
<name>A0A3P8VTH5_CYNSE</name>
<dbReference type="AlphaFoldDB" id="A0A3P8VTH5"/>
<reference evidence="11" key="3">
    <citation type="submission" date="2025-09" db="UniProtKB">
        <authorList>
            <consortium name="Ensembl"/>
        </authorList>
    </citation>
    <scope>IDENTIFICATION</scope>
</reference>
<organism evidence="11 12">
    <name type="scientific">Cynoglossus semilaevis</name>
    <name type="common">Tongue sole</name>
    <dbReference type="NCBI Taxonomy" id="244447"/>
    <lineage>
        <taxon>Eukaryota</taxon>
        <taxon>Metazoa</taxon>
        <taxon>Chordata</taxon>
        <taxon>Craniata</taxon>
        <taxon>Vertebrata</taxon>
        <taxon>Euteleostomi</taxon>
        <taxon>Actinopterygii</taxon>
        <taxon>Neopterygii</taxon>
        <taxon>Teleostei</taxon>
        <taxon>Neoteleostei</taxon>
        <taxon>Acanthomorphata</taxon>
        <taxon>Carangaria</taxon>
        <taxon>Pleuronectiformes</taxon>
        <taxon>Pleuronectoidei</taxon>
        <taxon>Cynoglossidae</taxon>
        <taxon>Cynoglossinae</taxon>
        <taxon>Cynoglossus</taxon>
    </lineage>
</organism>
<dbReference type="Gene3D" id="2.60.120.40">
    <property type="match status" value="1"/>
</dbReference>
<feature type="coiled-coil region" evidence="7">
    <location>
        <begin position="285"/>
        <end position="363"/>
    </location>
</feature>
<dbReference type="PANTHER" id="PTHR15427">
    <property type="entry name" value="EMILIN ELASTIN MICROFIBRIL INTERFACE-LOCATED PROTEIN ELASTIN MICROFIBRIL INTERFACER"/>
    <property type="match status" value="1"/>
</dbReference>
<dbReference type="PANTHER" id="PTHR15427:SF40">
    <property type="entry name" value="MULTIMERIN-2 PRECURSOR"/>
    <property type="match status" value="1"/>
</dbReference>
<sequence>MLEQQRKQEVWSLPSLSLCVSSSLIQLFISSCWRHKRPLSNMNPVKELLLMLVLLLLVSARCELRRLDPDVEEDEEEKMLGTEAGAQQEETAASSAEGVKPKFRRGNWCAYVQKHVVTRSVKCAVERYSIKSQTPCSSGNPNCEMIMYKLSKRPLYTVEQKTVTDLQWRCCPGHSGDNCEVTGGQVTSVTESTSQGPEPGGAPIHSPGLKHTTHTEASSFPLCKQKTTFLFHSPFQSCVFYKFSIQIFSWLVIYDPAVISNPGAADVLLVPHIMDLVKSQLQPVLQGFNSSLERLSRQVEDLSRDVAQLNSSQKLQAFSGTAEMTESDDAVEERLDTKLDEVYDQIQEVREQMRSQITNMENRLHSQHAMLHYNLTSFKIDMDMKLKHQHKVLQVSLQAMNSTLSELKLDQRETTRVEPVDHLQPPSQQHADVSPLWQAIKRLDDMVVNNTVKDVDVTSGEAQQLRFDLKDLEKLINNTARRSQILFMETGLEVEEGKVSVLREVEELSRNISVHAKLLQELDVDMEYLYSTLYQNRSTANCNCKSLTLSLSRLEMVVANVSAQANENSLALEDGKPWANDWEPTMAVLQHNMQQSLDLEQTKTSSLDQSLSQLNKSVIAVQAVVRGLEKRDRQVREEMQLLSGSFNSLLQDTSRHNDVLELLLSEEVQEFLEWPVQDQEGNSIPALKEELRNLQEQLNSRADDPSSVFFSDDGRSSTGGAVRDDLWNLEKLVEELRLKVHKLEEKSCSCPNSSSGKDVESDGADKKLQAEVMWLKRDLEEHLRTFKNVFSNADMLASSDATVELDKLWMLLKNREGKLRSRRDTGGASLPFGLPNDSLMFVASLSLSDDVVFYESSLNRGYFHPDTGALTAPVDGLYLFILTLELRPGPATVILRKTASGAAFLLHKQNVAAAETRPTTGLGLLRLKEGEQVMLELRGRASLASQDNVFTGLLLHSAT</sequence>
<dbReference type="Proteomes" id="UP000265120">
    <property type="component" value="Chromosome 12"/>
</dbReference>
<evidence type="ECO:0000256" key="6">
    <source>
        <dbReference type="ARBA" id="ARBA00023157"/>
    </source>
</evidence>
<dbReference type="GeneTree" id="ENSGT01030000234633"/>
<keyword evidence="6" id="KW-1015">Disulfide bond</keyword>
<evidence type="ECO:0000313" key="12">
    <source>
        <dbReference type="Proteomes" id="UP000265120"/>
    </source>
</evidence>
<dbReference type="InterPro" id="IPR001073">
    <property type="entry name" value="C1q_dom"/>
</dbReference>
<feature type="coiled-coil region" evidence="7">
    <location>
        <begin position="677"/>
        <end position="746"/>
    </location>
</feature>
<feature type="region of interest" description="Disordered" evidence="8">
    <location>
        <begin position="73"/>
        <end position="97"/>
    </location>
</feature>
<evidence type="ECO:0000256" key="7">
    <source>
        <dbReference type="SAM" id="Coils"/>
    </source>
</evidence>
<feature type="domain" description="C1q" evidence="9">
    <location>
        <begin position="819"/>
        <end position="959"/>
    </location>
</feature>
<dbReference type="Ensembl" id="ENSCSET00000016813.1">
    <property type="protein sequence ID" value="ENSCSEP00000016601.1"/>
    <property type="gene ID" value="ENSCSEG00000010648.1"/>
</dbReference>
<evidence type="ECO:0000256" key="2">
    <source>
        <dbReference type="ARBA" id="ARBA00022525"/>
    </source>
</evidence>
<keyword evidence="3" id="KW-0272">Extracellular matrix</keyword>
<dbReference type="Pfam" id="PF07546">
    <property type="entry name" value="EMI"/>
    <property type="match status" value="1"/>
</dbReference>
<dbReference type="InterPro" id="IPR011489">
    <property type="entry name" value="EMI_domain"/>
</dbReference>
<dbReference type="PROSITE" id="PS51257">
    <property type="entry name" value="PROKAR_LIPOPROTEIN"/>
    <property type="match status" value="1"/>
</dbReference>
<dbReference type="InterPro" id="IPR050392">
    <property type="entry name" value="Collagen/C1q_domain"/>
</dbReference>
<dbReference type="PROSITE" id="PS50871">
    <property type="entry name" value="C1Q"/>
    <property type="match status" value="1"/>
</dbReference>
<proteinExistence type="predicted"/>
<dbReference type="SMART" id="SM00110">
    <property type="entry name" value="C1Q"/>
    <property type="match status" value="1"/>
</dbReference>
<feature type="domain" description="EMI" evidence="10">
    <location>
        <begin position="105"/>
        <end position="181"/>
    </location>
</feature>
<dbReference type="SUPFAM" id="SSF49842">
    <property type="entry name" value="TNF-like"/>
    <property type="match status" value="1"/>
</dbReference>
<keyword evidence="5 7" id="KW-0175">Coiled coil</keyword>
<comment type="subcellular location">
    <subcellularLocation>
        <location evidence="1">Secreted</location>
        <location evidence="1">Extracellular space</location>
        <location evidence="1">Extracellular matrix</location>
    </subcellularLocation>
</comment>